<dbReference type="InterPro" id="IPR050438">
    <property type="entry name" value="LMW_PTPase"/>
</dbReference>
<dbReference type="EC" id="3.1.3.48" evidence="6"/>
<evidence type="ECO:0000256" key="4">
    <source>
        <dbReference type="PIRSR" id="PIRSR617867-1"/>
    </source>
</evidence>
<evidence type="ECO:0000256" key="2">
    <source>
        <dbReference type="ARBA" id="ARBA00022801"/>
    </source>
</evidence>
<gene>
    <name evidence="6" type="primary">ywlE</name>
    <name evidence="6" type="ORF">CLMAG_45650</name>
</gene>
<dbReference type="PANTHER" id="PTHR11717:SF31">
    <property type="entry name" value="LOW MOLECULAR WEIGHT PROTEIN-TYROSINE-PHOSPHATASE ETP-RELATED"/>
    <property type="match status" value="1"/>
</dbReference>
<evidence type="ECO:0000256" key="1">
    <source>
        <dbReference type="ARBA" id="ARBA00011063"/>
    </source>
</evidence>
<dbReference type="GO" id="GO:0004725">
    <property type="term" value="F:protein tyrosine phosphatase activity"/>
    <property type="evidence" value="ECO:0007669"/>
    <property type="project" value="UniProtKB-EC"/>
</dbReference>
<evidence type="ECO:0000313" key="7">
    <source>
        <dbReference type="Proteomes" id="UP000076603"/>
    </source>
</evidence>
<keyword evidence="3" id="KW-0904">Protein phosphatase</keyword>
<keyword evidence="7" id="KW-1185">Reference proteome</keyword>
<dbReference type="SUPFAM" id="SSF52788">
    <property type="entry name" value="Phosphotyrosine protein phosphatases I"/>
    <property type="match status" value="1"/>
</dbReference>
<feature type="active site" description="Nucleophile" evidence="4">
    <location>
        <position position="8"/>
    </location>
</feature>
<feature type="active site" description="Proton donor" evidence="4">
    <location>
        <position position="118"/>
    </location>
</feature>
<dbReference type="InterPro" id="IPR036196">
    <property type="entry name" value="Ptyr_pPase_sf"/>
</dbReference>
<organism evidence="6 7">
    <name type="scientific">Clostridium magnum DSM 2767</name>
    <dbReference type="NCBI Taxonomy" id="1121326"/>
    <lineage>
        <taxon>Bacteria</taxon>
        <taxon>Bacillati</taxon>
        <taxon>Bacillota</taxon>
        <taxon>Clostridia</taxon>
        <taxon>Eubacteriales</taxon>
        <taxon>Clostridiaceae</taxon>
        <taxon>Clostridium</taxon>
    </lineage>
</organism>
<dbReference type="InterPro" id="IPR017867">
    <property type="entry name" value="Tyr_phospatase_low_mol_wt"/>
</dbReference>
<evidence type="ECO:0000313" key="6">
    <source>
        <dbReference type="EMBL" id="KZL90079.1"/>
    </source>
</evidence>
<dbReference type="CDD" id="cd16344">
    <property type="entry name" value="LMWPAP"/>
    <property type="match status" value="1"/>
</dbReference>
<name>A0A162RLB7_9CLOT</name>
<comment type="caution">
    <text evidence="6">The sequence shown here is derived from an EMBL/GenBank/DDBJ whole genome shotgun (WGS) entry which is preliminary data.</text>
</comment>
<dbReference type="EMBL" id="LWAE01000006">
    <property type="protein sequence ID" value="KZL90079.1"/>
    <property type="molecule type" value="Genomic_DNA"/>
</dbReference>
<dbReference type="STRING" id="1121326.CLMAG_45650"/>
<accession>A0A162RLB7</accession>
<dbReference type="AlphaFoldDB" id="A0A162RLB7"/>
<dbReference type="PRINTS" id="PR00719">
    <property type="entry name" value="LMWPTPASE"/>
</dbReference>
<dbReference type="PANTHER" id="PTHR11717">
    <property type="entry name" value="LOW MOLECULAR WEIGHT PROTEIN TYROSINE PHOSPHATASE"/>
    <property type="match status" value="1"/>
</dbReference>
<sequence>MKNILFVCTGNTCRSCMAEAIFNSLCDLEDIKAISAGIAVVKDSKTSENSALVVKENIGLNLNDRESKQITKEMIENSDLILTMTSYIRDLLVNAFPEFKAKIYSLNEYVLLETDVVDPFGGNIEVYRQTYKQLKNSILLLLDKLKKI</sequence>
<dbReference type="InterPro" id="IPR023485">
    <property type="entry name" value="Ptyr_pPase"/>
</dbReference>
<protein>
    <submittedName>
        <fullName evidence="6">Low molecular weight protein-tyrosine-phosphatase YwlE</fullName>
        <ecNumber evidence="6">3.1.3.48</ecNumber>
    </submittedName>
</protein>
<feature type="active site" evidence="4">
    <location>
        <position position="14"/>
    </location>
</feature>
<dbReference type="RefSeq" id="WP_066627443.1">
    <property type="nucleotide sequence ID" value="NZ_FQXL01000006.1"/>
</dbReference>
<dbReference type="Pfam" id="PF01451">
    <property type="entry name" value="LMWPc"/>
    <property type="match status" value="1"/>
</dbReference>
<proteinExistence type="inferred from homology"/>
<dbReference type="Gene3D" id="3.40.50.2300">
    <property type="match status" value="1"/>
</dbReference>
<evidence type="ECO:0000256" key="3">
    <source>
        <dbReference type="ARBA" id="ARBA00022912"/>
    </source>
</evidence>
<comment type="similarity">
    <text evidence="1">Belongs to the low molecular weight phosphotyrosine protein phosphatase family.</text>
</comment>
<feature type="domain" description="Phosphotyrosine protein phosphatase I" evidence="5">
    <location>
        <begin position="2"/>
        <end position="144"/>
    </location>
</feature>
<keyword evidence="2 6" id="KW-0378">Hydrolase</keyword>
<evidence type="ECO:0000259" key="5">
    <source>
        <dbReference type="SMART" id="SM00226"/>
    </source>
</evidence>
<dbReference type="OrthoDB" id="9784339at2"/>
<reference evidence="6 7" key="1">
    <citation type="submission" date="2016-04" db="EMBL/GenBank/DDBJ databases">
        <title>Genome sequence of Clostridium magnum DSM 2767.</title>
        <authorList>
            <person name="Poehlein A."/>
            <person name="Uhlig R."/>
            <person name="Fischer R."/>
            <person name="Bahl H."/>
            <person name="Daniel R."/>
        </authorList>
    </citation>
    <scope>NUCLEOTIDE SEQUENCE [LARGE SCALE GENOMIC DNA]</scope>
    <source>
        <strain evidence="6 7">DSM 2767</strain>
    </source>
</reference>
<dbReference type="PATRIC" id="fig|1121326.3.peg.4627"/>
<dbReference type="Proteomes" id="UP000076603">
    <property type="component" value="Unassembled WGS sequence"/>
</dbReference>
<dbReference type="SMART" id="SM00226">
    <property type="entry name" value="LMWPc"/>
    <property type="match status" value="1"/>
</dbReference>